<feature type="region of interest" description="Disordered" evidence="1">
    <location>
        <begin position="238"/>
        <end position="302"/>
    </location>
</feature>
<gene>
    <name evidence="2" type="ORF">BGZ97_009307</name>
</gene>
<protein>
    <submittedName>
        <fullName evidence="2">Uncharacterized protein</fullName>
    </submittedName>
</protein>
<dbReference type="Pfam" id="PF06475">
    <property type="entry name" value="Glycolipid_bind"/>
    <property type="match status" value="1"/>
</dbReference>
<dbReference type="InterPro" id="IPR009467">
    <property type="entry name" value="Glycolipid-bd_prot_put"/>
</dbReference>
<reference evidence="2" key="1">
    <citation type="journal article" date="2020" name="Fungal Divers.">
        <title>Resolving the Mortierellaceae phylogeny through synthesis of multi-gene phylogenetics and phylogenomics.</title>
        <authorList>
            <person name="Vandepol N."/>
            <person name="Liber J."/>
            <person name="Desiro A."/>
            <person name="Na H."/>
            <person name="Kennedy M."/>
            <person name="Barry K."/>
            <person name="Grigoriev I.V."/>
            <person name="Miller A.N."/>
            <person name="O'Donnell K."/>
            <person name="Stajich J.E."/>
            <person name="Bonito G."/>
        </authorList>
    </citation>
    <scope>NUCLEOTIDE SEQUENCE</scope>
    <source>
        <strain evidence="2">NVP60</strain>
    </source>
</reference>
<feature type="compositionally biased region" description="Low complexity" evidence="1">
    <location>
        <begin position="152"/>
        <end position="165"/>
    </location>
</feature>
<proteinExistence type="predicted"/>
<evidence type="ECO:0000256" key="1">
    <source>
        <dbReference type="SAM" id="MobiDB-lite"/>
    </source>
</evidence>
<feature type="region of interest" description="Disordered" evidence="1">
    <location>
        <begin position="152"/>
        <end position="185"/>
    </location>
</feature>
<dbReference type="AlphaFoldDB" id="A0A9P6R8X5"/>
<dbReference type="EMBL" id="JAAAIN010000443">
    <property type="protein sequence ID" value="KAG0314431.1"/>
    <property type="molecule type" value="Genomic_DNA"/>
</dbReference>
<feature type="compositionally biased region" description="Low complexity" evidence="1">
    <location>
        <begin position="1"/>
        <end position="31"/>
    </location>
</feature>
<evidence type="ECO:0000313" key="2">
    <source>
        <dbReference type="EMBL" id="KAG0314431.1"/>
    </source>
</evidence>
<name>A0A9P6R8X5_9FUNG</name>
<dbReference type="SUPFAM" id="SSF159275">
    <property type="entry name" value="PA1994-like"/>
    <property type="match status" value="2"/>
</dbReference>
<feature type="compositionally biased region" description="Low complexity" evidence="1">
    <location>
        <begin position="243"/>
        <end position="302"/>
    </location>
</feature>
<dbReference type="Proteomes" id="UP000823405">
    <property type="component" value="Unassembled WGS sequence"/>
</dbReference>
<comment type="caution">
    <text evidence="2">The sequence shown here is derived from an EMBL/GenBank/DDBJ whole genome shotgun (WGS) entry which is preliminary data.</text>
</comment>
<dbReference type="OrthoDB" id="2429193at2759"/>
<sequence>MTSTAPSSAKRMSMSKSPSSSPTSTMSSPRSFTPPPSGSLAGRHVIYRGLQTSSMEYMSLTHSRHPEAAHMIKGEILISGAQSGYIQYSIVLDHEWMTRKVKVSAMFAGHEKRLVLEVDQEQRWYKVTEYRQARSRSFYRSGLSLSQGSASEICSSSESSSPGSRSIDDGSSDSSKSHCNMQDADASLSDSSASCYSSSSDSECSIPFEKINLTWTPPPKGTKRASKRFSSMNLLGKISANASPSDSPTTTPTSSHDTQSASSSPLTPSSISSPSSPSSQTPTIPMTASPSSTITTASQQSPALGFASSKSLTRTFSSSSQSGLKKYEHLTHLDGCTQLDLGYETSPSTLLFPLRRATLGVDPEKMRDHLESLSADGASTTEKTALISFPNLELKAVQQHLAFAGPGRRANDSLVECWQDDEDESMLIEVDSDGFVIRDGYNWARIPSS</sequence>
<accession>A0A9P6R8X5</accession>
<keyword evidence="3" id="KW-1185">Reference proteome</keyword>
<feature type="region of interest" description="Disordered" evidence="1">
    <location>
        <begin position="1"/>
        <end position="42"/>
    </location>
</feature>
<evidence type="ECO:0000313" key="3">
    <source>
        <dbReference type="Proteomes" id="UP000823405"/>
    </source>
</evidence>
<organism evidence="2 3">
    <name type="scientific">Linnemannia gamsii</name>
    <dbReference type="NCBI Taxonomy" id="64522"/>
    <lineage>
        <taxon>Eukaryota</taxon>
        <taxon>Fungi</taxon>
        <taxon>Fungi incertae sedis</taxon>
        <taxon>Mucoromycota</taxon>
        <taxon>Mortierellomycotina</taxon>
        <taxon>Mortierellomycetes</taxon>
        <taxon>Mortierellales</taxon>
        <taxon>Mortierellaceae</taxon>
        <taxon>Linnemannia</taxon>
    </lineage>
</organism>